<dbReference type="InterPro" id="IPR016167">
    <property type="entry name" value="FAD-bd_PCMH_sub1"/>
</dbReference>
<protein>
    <submittedName>
        <fullName evidence="2">Berberine bridge enzyme-like 12</fullName>
    </submittedName>
</protein>
<feature type="signal peptide" evidence="1">
    <location>
        <begin position="1"/>
        <end position="25"/>
    </location>
</feature>
<evidence type="ECO:0000313" key="2">
    <source>
        <dbReference type="EMBL" id="RDX60093.1"/>
    </source>
</evidence>
<dbReference type="PANTHER" id="PTHR32448">
    <property type="entry name" value="OS08G0158400 PROTEIN"/>
    <property type="match status" value="1"/>
</dbReference>
<feature type="non-terminal residue" evidence="2">
    <location>
        <position position="104"/>
    </location>
</feature>
<dbReference type="EMBL" id="QJKJ01017130">
    <property type="protein sequence ID" value="RDX60093.1"/>
    <property type="molecule type" value="Genomic_DNA"/>
</dbReference>
<evidence type="ECO:0000256" key="1">
    <source>
        <dbReference type="SAM" id="SignalP"/>
    </source>
</evidence>
<evidence type="ECO:0000313" key="3">
    <source>
        <dbReference type="Proteomes" id="UP000257109"/>
    </source>
</evidence>
<accession>A0A371E252</accession>
<dbReference type="Proteomes" id="UP000257109">
    <property type="component" value="Unassembled WGS sequence"/>
</dbReference>
<dbReference type="STRING" id="157652.A0A371E252"/>
<gene>
    <name evidence="2" type="ORF">CR513_61799</name>
</gene>
<proteinExistence type="predicted"/>
<keyword evidence="3" id="KW-1185">Reference proteome</keyword>
<feature type="chain" id="PRO_5016705971" evidence="1">
    <location>
        <begin position="26"/>
        <end position="104"/>
    </location>
</feature>
<organism evidence="2 3">
    <name type="scientific">Mucuna pruriens</name>
    <name type="common">Velvet bean</name>
    <name type="synonym">Dolichos pruriens</name>
    <dbReference type="NCBI Taxonomy" id="157652"/>
    <lineage>
        <taxon>Eukaryota</taxon>
        <taxon>Viridiplantae</taxon>
        <taxon>Streptophyta</taxon>
        <taxon>Embryophyta</taxon>
        <taxon>Tracheophyta</taxon>
        <taxon>Spermatophyta</taxon>
        <taxon>Magnoliopsida</taxon>
        <taxon>eudicotyledons</taxon>
        <taxon>Gunneridae</taxon>
        <taxon>Pentapetalae</taxon>
        <taxon>rosids</taxon>
        <taxon>fabids</taxon>
        <taxon>Fabales</taxon>
        <taxon>Fabaceae</taxon>
        <taxon>Papilionoideae</taxon>
        <taxon>50 kb inversion clade</taxon>
        <taxon>NPAAA clade</taxon>
        <taxon>indigoferoid/millettioid clade</taxon>
        <taxon>Phaseoleae</taxon>
        <taxon>Mucuna</taxon>
    </lineage>
</organism>
<feature type="non-terminal residue" evidence="2">
    <location>
        <position position="1"/>
    </location>
</feature>
<reference evidence="2" key="1">
    <citation type="submission" date="2018-05" db="EMBL/GenBank/DDBJ databases">
        <title>Draft genome of Mucuna pruriens seed.</title>
        <authorList>
            <person name="Nnadi N.E."/>
            <person name="Vos R."/>
            <person name="Hasami M.H."/>
            <person name="Devisetty U.K."/>
            <person name="Aguiy J.C."/>
        </authorList>
    </citation>
    <scope>NUCLEOTIDE SEQUENCE [LARGE SCALE GENOMIC DNA]</scope>
    <source>
        <strain evidence="2">JCA_2017</strain>
    </source>
</reference>
<comment type="caution">
    <text evidence="2">The sequence shown here is derived from an EMBL/GenBank/DDBJ whole genome shotgun (WGS) entry which is preliminary data.</text>
</comment>
<keyword evidence="1" id="KW-0732">Signal</keyword>
<sequence>MANSLVKLLFLSVTVFISIFPATSSSVGLEKSFLRCFQTILGDNTTSGVIFTKSSSSYEPLLESSIRNARFLNSSVPKPNLIVTPHSLFHVQVALLCSKKSGLQ</sequence>
<name>A0A371E252_MUCPR</name>
<dbReference type="Gene3D" id="3.30.43.10">
    <property type="entry name" value="Uridine Diphospho-n-acetylenolpyruvylglucosamine Reductase, domain 2"/>
    <property type="match status" value="1"/>
</dbReference>
<dbReference type="AlphaFoldDB" id="A0A371E252"/>